<sequence length="174" mass="20207">MQYYSNYPEFQITETRESGVSYPASKVIIIGVSNRQYSTKDDPANIEYSSEDRIRVNVELTIGMLRKIFYLSNNHRLNYKSDSTLLLTRATEETTIKEQTSPFVFRIWENTFINCSKYHHLMCELLRKSQFKVKLGEPHTCAVCGTKDEGPEDEVIEEEDMTGEPIIEDTINKM</sequence>
<keyword evidence="2" id="KW-1185">Reference proteome</keyword>
<proteinExistence type="predicted"/>
<name>A0ABQ7B2G1_BRACR</name>
<dbReference type="Proteomes" id="UP000266723">
    <property type="component" value="Unassembled WGS sequence"/>
</dbReference>
<gene>
    <name evidence="1" type="ORF">DY000_02059875</name>
</gene>
<organism evidence="1 2">
    <name type="scientific">Brassica cretica</name>
    <name type="common">Mustard</name>
    <dbReference type="NCBI Taxonomy" id="69181"/>
    <lineage>
        <taxon>Eukaryota</taxon>
        <taxon>Viridiplantae</taxon>
        <taxon>Streptophyta</taxon>
        <taxon>Embryophyta</taxon>
        <taxon>Tracheophyta</taxon>
        <taxon>Spermatophyta</taxon>
        <taxon>Magnoliopsida</taxon>
        <taxon>eudicotyledons</taxon>
        <taxon>Gunneridae</taxon>
        <taxon>Pentapetalae</taxon>
        <taxon>rosids</taxon>
        <taxon>malvids</taxon>
        <taxon>Brassicales</taxon>
        <taxon>Brassicaceae</taxon>
        <taxon>Brassiceae</taxon>
        <taxon>Brassica</taxon>
    </lineage>
</organism>
<comment type="caution">
    <text evidence="1">The sequence shown here is derived from an EMBL/GenBank/DDBJ whole genome shotgun (WGS) entry which is preliminary data.</text>
</comment>
<protein>
    <submittedName>
        <fullName evidence="1">Uncharacterized protein</fullName>
    </submittedName>
</protein>
<evidence type="ECO:0000313" key="1">
    <source>
        <dbReference type="EMBL" id="KAF3520521.1"/>
    </source>
</evidence>
<accession>A0ABQ7B2G1</accession>
<dbReference type="EMBL" id="QGKV02001556">
    <property type="protein sequence ID" value="KAF3520521.1"/>
    <property type="molecule type" value="Genomic_DNA"/>
</dbReference>
<evidence type="ECO:0000313" key="2">
    <source>
        <dbReference type="Proteomes" id="UP000266723"/>
    </source>
</evidence>
<reference evidence="1 2" key="1">
    <citation type="journal article" date="2020" name="BMC Genomics">
        <title>Intraspecific diversification of the crop wild relative Brassica cretica Lam. using demographic model selection.</title>
        <authorList>
            <person name="Kioukis A."/>
            <person name="Michalopoulou V.A."/>
            <person name="Briers L."/>
            <person name="Pirintsos S."/>
            <person name="Studholme D.J."/>
            <person name="Pavlidis P."/>
            <person name="Sarris P.F."/>
        </authorList>
    </citation>
    <scope>NUCLEOTIDE SEQUENCE [LARGE SCALE GENOMIC DNA]</scope>
    <source>
        <strain evidence="2">cv. PFS-1207/04</strain>
    </source>
</reference>